<reference evidence="2 3" key="1">
    <citation type="submission" date="2014-01" db="EMBL/GenBank/DDBJ databases">
        <title>Marinomonas ushuaiensis DSM 15871 Genome Sequencing.</title>
        <authorList>
            <person name="Lai Q."/>
            <person name="Shao Z.S."/>
        </authorList>
    </citation>
    <scope>NUCLEOTIDE SEQUENCE [LARGE SCALE GENOMIC DNA]</scope>
    <source>
        <strain evidence="2 3">DSM 15871</strain>
    </source>
</reference>
<dbReference type="AlphaFoldDB" id="X7E7J4"/>
<keyword evidence="3" id="KW-1185">Reference proteome</keyword>
<keyword evidence="1" id="KW-1133">Transmembrane helix</keyword>
<dbReference type="Proteomes" id="UP000054058">
    <property type="component" value="Unassembled WGS sequence"/>
</dbReference>
<evidence type="ECO:0000313" key="2">
    <source>
        <dbReference type="EMBL" id="ETX12039.1"/>
    </source>
</evidence>
<dbReference type="Gene3D" id="3.30.450.220">
    <property type="entry name" value="LuxQ periplasmic domain, N-terminal subdomain"/>
    <property type="match status" value="1"/>
</dbReference>
<name>X7E7J4_9GAMM</name>
<keyword evidence="1" id="KW-0812">Transmembrane</keyword>
<evidence type="ECO:0000313" key="3">
    <source>
        <dbReference type="Proteomes" id="UP000054058"/>
    </source>
</evidence>
<comment type="caution">
    <text evidence="2">The sequence shown here is derived from an EMBL/GenBank/DDBJ whole genome shotgun (WGS) entry which is preliminary data.</text>
</comment>
<organism evidence="2 3">
    <name type="scientific">Marinomonas ushuaiensis DSM 15871</name>
    <dbReference type="NCBI Taxonomy" id="1122207"/>
    <lineage>
        <taxon>Bacteria</taxon>
        <taxon>Pseudomonadati</taxon>
        <taxon>Pseudomonadota</taxon>
        <taxon>Gammaproteobacteria</taxon>
        <taxon>Oceanospirillales</taxon>
        <taxon>Oceanospirillaceae</taxon>
        <taxon>Marinomonas</taxon>
    </lineage>
</organism>
<keyword evidence="1" id="KW-0472">Membrane</keyword>
<proteinExistence type="predicted"/>
<dbReference type="InterPro" id="IPR043056">
    <property type="entry name" value="LuxQ-periplasm_N"/>
</dbReference>
<accession>X7E7J4</accession>
<feature type="transmembrane region" description="Helical" evidence="1">
    <location>
        <begin position="12"/>
        <end position="32"/>
    </location>
</feature>
<protein>
    <submittedName>
        <fullName evidence="2">Uncharacterized protein</fullName>
    </submittedName>
</protein>
<dbReference type="EMBL" id="JAMB01000001">
    <property type="protein sequence ID" value="ETX12039.1"/>
    <property type="molecule type" value="Genomic_DNA"/>
</dbReference>
<gene>
    <name evidence="2" type="ORF">MUS1_00055</name>
</gene>
<dbReference type="PATRIC" id="fig|1122207.3.peg.11"/>
<feature type="transmembrane region" description="Helical" evidence="1">
    <location>
        <begin position="249"/>
        <end position="271"/>
    </location>
</feature>
<evidence type="ECO:0000256" key="1">
    <source>
        <dbReference type="SAM" id="Phobius"/>
    </source>
</evidence>
<dbReference type="STRING" id="1122207.MUS1_00055"/>
<sequence length="854" mass="97224">MTISLRHRLWQRVSLLIGVAFLIIGLTTLYFIDSLNKSAAEKNLALRHQVAEQAFNNYLARAEGEINFIGQRLSFSQYEEGRELDLLFSHHEVLFFGGLDFFYIEWGNGERSMDPRARLFTEVDLDSVLQKGLINRWVFFVTQDDSILLMYKKKMISEERDNIGFLYGFISLNDNLTLASELLESTPVNGVRIYGNGPNNILLEEYETGIDLSKQSLVSRLPLKFPIQADLELEIIQENTPFSTTLINAIPLLVAIGGVLLCFHFLLVYLIDQLVFSPLRVIVRSSEEYFSPFSELQPIQLQNSQYRALIEAKDHRFKLLTESIHSAIIFCSEVTEVEIINAEAKVLFPESEKARTVFDFMPISCHRAIKEALKGGVGITFELTIANLGRIYKWQAYSFKNESSYRGLLLVGRNMTQETSLLWQLEQLQPLASSAQRQVDTKALLSEFSYLSSLPQHITTQQFQGWISLLISTLDDISQAETKVSYTPLGEVLCEESARVMSLMGVEANRALLDCSLIDGEAVIEVDASFRSLMRVLFMMVMSNDMAERRLTIRFKQNELELIATHDMTSRPLFFWMIKMLMDHLGGEQKTLRNNALKLNFLTQKIETEAELVTLSPGRVVAWVANDYPNSNAIKSSLIRLGLKVEEYVSVDSFFTQFNTVVKFDAVLIGCDKGVDVQSEMTGALRLKYNRVTLPILWLNSIPLEEVDPHVFTLHGCPFDYNLHQSLVKAFELEGIDPIRSTDKGRSWIMVGGSRVAKAIWYTELNHYGLSAQWLTDLSNYRAVLAYHADAVVVLLEPQSSVFLKTIHSKFPEIQFFSLQSWPEMPDNVVLFEMKKPYSGGQIRLFTQGVMQQS</sequence>